<feature type="region of interest" description="Disordered" evidence="1">
    <location>
        <begin position="112"/>
        <end position="153"/>
    </location>
</feature>
<gene>
    <name evidence="2" type="ORF">NDU88_010168</name>
</gene>
<evidence type="ECO:0000256" key="1">
    <source>
        <dbReference type="SAM" id="MobiDB-lite"/>
    </source>
</evidence>
<organism evidence="2 3">
    <name type="scientific">Pleurodeles waltl</name>
    <name type="common">Iberian ribbed newt</name>
    <dbReference type="NCBI Taxonomy" id="8319"/>
    <lineage>
        <taxon>Eukaryota</taxon>
        <taxon>Metazoa</taxon>
        <taxon>Chordata</taxon>
        <taxon>Craniata</taxon>
        <taxon>Vertebrata</taxon>
        <taxon>Euteleostomi</taxon>
        <taxon>Amphibia</taxon>
        <taxon>Batrachia</taxon>
        <taxon>Caudata</taxon>
        <taxon>Salamandroidea</taxon>
        <taxon>Salamandridae</taxon>
        <taxon>Pleurodelinae</taxon>
        <taxon>Pleurodeles</taxon>
    </lineage>
</organism>
<accession>A0AAV7RY75</accession>
<protein>
    <submittedName>
        <fullName evidence="2">Uncharacterized protein</fullName>
    </submittedName>
</protein>
<dbReference type="AlphaFoldDB" id="A0AAV7RY75"/>
<feature type="compositionally biased region" description="Basic and acidic residues" evidence="1">
    <location>
        <begin position="25"/>
        <end position="34"/>
    </location>
</feature>
<proteinExistence type="predicted"/>
<sequence>MPKGPPTPRGATDSTHWVRQSGPTRHTERPDHTRGTGLRPSAVGTHASRPQLKQLKQLRAALGGAPPPPPAGEGTINCPVSAPSLGNPWTRGAILKVSAPRCNAAACRPRPQALGHQAGHTPGPPTLAPASSSPPPLPCGAGRDPGTSRGGRA</sequence>
<feature type="compositionally biased region" description="Low complexity" evidence="1">
    <location>
        <begin position="51"/>
        <end position="64"/>
    </location>
</feature>
<feature type="compositionally biased region" description="Pro residues" evidence="1">
    <location>
        <begin position="122"/>
        <end position="138"/>
    </location>
</feature>
<dbReference type="Proteomes" id="UP001066276">
    <property type="component" value="Chromosome 5"/>
</dbReference>
<keyword evidence="3" id="KW-1185">Reference proteome</keyword>
<feature type="compositionally biased region" description="Polar residues" evidence="1">
    <location>
        <begin position="12"/>
        <end position="24"/>
    </location>
</feature>
<evidence type="ECO:0000313" key="2">
    <source>
        <dbReference type="EMBL" id="KAJ1157456.1"/>
    </source>
</evidence>
<dbReference type="EMBL" id="JANPWB010000009">
    <property type="protein sequence ID" value="KAJ1157456.1"/>
    <property type="molecule type" value="Genomic_DNA"/>
</dbReference>
<comment type="caution">
    <text evidence="2">The sequence shown here is derived from an EMBL/GenBank/DDBJ whole genome shotgun (WGS) entry which is preliminary data.</text>
</comment>
<reference evidence="2" key="1">
    <citation type="journal article" date="2022" name="bioRxiv">
        <title>Sequencing and chromosome-scale assembly of the giantPleurodeles waltlgenome.</title>
        <authorList>
            <person name="Brown T."/>
            <person name="Elewa A."/>
            <person name="Iarovenko S."/>
            <person name="Subramanian E."/>
            <person name="Araus A.J."/>
            <person name="Petzold A."/>
            <person name="Susuki M."/>
            <person name="Suzuki K.-i.T."/>
            <person name="Hayashi T."/>
            <person name="Toyoda A."/>
            <person name="Oliveira C."/>
            <person name="Osipova E."/>
            <person name="Leigh N.D."/>
            <person name="Simon A."/>
            <person name="Yun M.H."/>
        </authorList>
    </citation>
    <scope>NUCLEOTIDE SEQUENCE</scope>
    <source>
        <strain evidence="2">20211129_DDA</strain>
        <tissue evidence="2">Liver</tissue>
    </source>
</reference>
<evidence type="ECO:0000313" key="3">
    <source>
        <dbReference type="Proteomes" id="UP001066276"/>
    </source>
</evidence>
<feature type="region of interest" description="Disordered" evidence="1">
    <location>
        <begin position="1"/>
        <end position="79"/>
    </location>
</feature>
<name>A0AAV7RY75_PLEWA</name>